<dbReference type="GO" id="GO:0003700">
    <property type="term" value="F:DNA-binding transcription factor activity"/>
    <property type="evidence" value="ECO:0007669"/>
    <property type="project" value="TreeGrafter"/>
</dbReference>
<dbReference type="Gene3D" id="1.10.357.10">
    <property type="entry name" value="Tetracycline Repressor, domain 2"/>
    <property type="match status" value="1"/>
</dbReference>
<dbReference type="Pfam" id="PF00440">
    <property type="entry name" value="TetR_N"/>
    <property type="match status" value="1"/>
</dbReference>
<keyword evidence="1 2" id="KW-0238">DNA-binding</keyword>
<feature type="domain" description="HTH tetR-type" evidence="3">
    <location>
        <begin position="20"/>
        <end position="80"/>
    </location>
</feature>
<name>W5WHH9_9PSEU</name>
<dbReference type="HOGENOM" id="CLU_069356_18_2_11"/>
<dbReference type="PRINTS" id="PR00455">
    <property type="entry name" value="HTHTETR"/>
</dbReference>
<dbReference type="SUPFAM" id="SSF46689">
    <property type="entry name" value="Homeodomain-like"/>
    <property type="match status" value="1"/>
</dbReference>
<dbReference type="Proteomes" id="UP000019225">
    <property type="component" value="Chromosome"/>
</dbReference>
<proteinExistence type="predicted"/>
<evidence type="ECO:0000313" key="5">
    <source>
        <dbReference type="Proteomes" id="UP000019225"/>
    </source>
</evidence>
<dbReference type="InterPro" id="IPR009057">
    <property type="entry name" value="Homeodomain-like_sf"/>
</dbReference>
<organism evidence="4 5">
    <name type="scientific">Kutzneria albida DSM 43870</name>
    <dbReference type="NCBI Taxonomy" id="1449976"/>
    <lineage>
        <taxon>Bacteria</taxon>
        <taxon>Bacillati</taxon>
        <taxon>Actinomycetota</taxon>
        <taxon>Actinomycetes</taxon>
        <taxon>Pseudonocardiales</taxon>
        <taxon>Pseudonocardiaceae</taxon>
        <taxon>Kutzneria</taxon>
    </lineage>
</organism>
<dbReference type="STRING" id="1449976.KALB_6959"/>
<dbReference type="PANTHER" id="PTHR30055">
    <property type="entry name" value="HTH-TYPE TRANSCRIPTIONAL REGULATOR RUTR"/>
    <property type="match status" value="1"/>
</dbReference>
<evidence type="ECO:0000256" key="1">
    <source>
        <dbReference type="ARBA" id="ARBA00023125"/>
    </source>
</evidence>
<feature type="DNA-binding region" description="H-T-H motif" evidence="2">
    <location>
        <begin position="43"/>
        <end position="62"/>
    </location>
</feature>
<dbReference type="PATRIC" id="fig|1449976.3.peg.6987"/>
<dbReference type="KEGG" id="kal:KALB_6959"/>
<gene>
    <name evidence="4" type="ORF">KALB_6959</name>
</gene>
<dbReference type="InterPro" id="IPR001647">
    <property type="entry name" value="HTH_TetR"/>
</dbReference>
<evidence type="ECO:0000259" key="3">
    <source>
        <dbReference type="PROSITE" id="PS50977"/>
    </source>
</evidence>
<evidence type="ECO:0000256" key="2">
    <source>
        <dbReference type="PROSITE-ProRule" id="PRU00335"/>
    </source>
</evidence>
<evidence type="ECO:0000313" key="4">
    <source>
        <dbReference type="EMBL" id="AHI00318.1"/>
    </source>
</evidence>
<dbReference type="PROSITE" id="PS50977">
    <property type="entry name" value="HTH_TETR_2"/>
    <property type="match status" value="1"/>
</dbReference>
<protein>
    <recommendedName>
        <fullName evidence="3">HTH tetR-type domain-containing protein</fullName>
    </recommendedName>
</protein>
<dbReference type="EMBL" id="CP007155">
    <property type="protein sequence ID" value="AHI00318.1"/>
    <property type="molecule type" value="Genomic_DNA"/>
</dbReference>
<sequence>MLASISLVTRPRLTQQERTERTRELLLDATIDCLVELGYARTSTNEICRRAGVSRGAQQHHFATKAELMASAVEHLVSKIIDRMTSGAREALTGPDRISQGIDMLWRGYSGSLSTAVMELWVAGRTDPELHTAMQPIDKALARRTAELFREMLGEQVAGDRPDLPLWLTVNLIRGLALDSMIGGDPARRRQLLDEWKTIAVKTYGS</sequence>
<reference evidence="4 5" key="1">
    <citation type="journal article" date="2014" name="BMC Genomics">
        <title>Complete genome sequence of producer of the glycopeptide antibiotic Aculeximycin Kutzneria albida DSM 43870T, a representative of minor genus of Pseudonocardiaceae.</title>
        <authorList>
            <person name="Rebets Y."/>
            <person name="Tokovenko B."/>
            <person name="Lushchyk I."/>
            <person name="Ruckert C."/>
            <person name="Zaburannyi N."/>
            <person name="Bechthold A."/>
            <person name="Kalinowski J."/>
            <person name="Luzhetskyy A."/>
        </authorList>
    </citation>
    <scope>NUCLEOTIDE SEQUENCE [LARGE SCALE GENOMIC DNA]</scope>
    <source>
        <strain evidence="4">DSM 43870</strain>
    </source>
</reference>
<dbReference type="InterPro" id="IPR050109">
    <property type="entry name" value="HTH-type_TetR-like_transc_reg"/>
</dbReference>
<dbReference type="PANTHER" id="PTHR30055:SF226">
    <property type="entry name" value="HTH-TYPE TRANSCRIPTIONAL REGULATOR PKSA"/>
    <property type="match status" value="1"/>
</dbReference>
<dbReference type="eggNOG" id="COG1309">
    <property type="taxonomic scope" value="Bacteria"/>
</dbReference>
<accession>W5WHH9</accession>
<keyword evidence="5" id="KW-1185">Reference proteome</keyword>
<dbReference type="AlphaFoldDB" id="W5WHH9"/>
<dbReference type="GO" id="GO:0000976">
    <property type="term" value="F:transcription cis-regulatory region binding"/>
    <property type="evidence" value="ECO:0007669"/>
    <property type="project" value="TreeGrafter"/>
</dbReference>